<dbReference type="AlphaFoldDB" id="A0A816SC97"/>
<protein>
    <submittedName>
        <fullName evidence="1">(rape) hypothetical protein</fullName>
    </submittedName>
</protein>
<accession>A0A816SC97</accession>
<reference evidence="1" key="1">
    <citation type="submission" date="2021-01" db="EMBL/GenBank/DDBJ databases">
        <authorList>
            <consortium name="Genoscope - CEA"/>
            <person name="William W."/>
        </authorList>
    </citation>
    <scope>NUCLEOTIDE SEQUENCE</scope>
</reference>
<name>A0A816SC97_BRANA</name>
<sequence length="38" mass="4398">MSLASYQTALPRDETKKLGLNSNKQRRIECAPIPYLYK</sequence>
<dbReference type="Proteomes" id="UP001295469">
    <property type="component" value="Chromosome A06"/>
</dbReference>
<evidence type="ECO:0000313" key="1">
    <source>
        <dbReference type="EMBL" id="CAF2086126.1"/>
    </source>
</evidence>
<organism evidence="1">
    <name type="scientific">Brassica napus</name>
    <name type="common">Rape</name>
    <dbReference type="NCBI Taxonomy" id="3708"/>
    <lineage>
        <taxon>Eukaryota</taxon>
        <taxon>Viridiplantae</taxon>
        <taxon>Streptophyta</taxon>
        <taxon>Embryophyta</taxon>
        <taxon>Tracheophyta</taxon>
        <taxon>Spermatophyta</taxon>
        <taxon>Magnoliopsida</taxon>
        <taxon>eudicotyledons</taxon>
        <taxon>Gunneridae</taxon>
        <taxon>Pentapetalae</taxon>
        <taxon>rosids</taxon>
        <taxon>malvids</taxon>
        <taxon>Brassicales</taxon>
        <taxon>Brassicaceae</taxon>
        <taxon>Brassiceae</taxon>
        <taxon>Brassica</taxon>
    </lineage>
</organism>
<gene>
    <name evidence="1" type="ORF">DARMORV10_A06P23310.1</name>
</gene>
<dbReference type="EMBL" id="HG994360">
    <property type="protein sequence ID" value="CAF2086126.1"/>
    <property type="molecule type" value="Genomic_DNA"/>
</dbReference>
<proteinExistence type="predicted"/>